<evidence type="ECO:0000256" key="6">
    <source>
        <dbReference type="ARBA" id="ARBA00022989"/>
    </source>
</evidence>
<sequence length="463" mass="49739">MVETRSARKAKREPNGASSPRARSPAAKARKAPAKAAPKHVEFEFGGPIGAGANVVLLPCVVVGLAVACDGAFCLGPSPLAAFAPPALGELLQPKAFAVVLGWLAFQASLQVALPGDVVEGTKLADGTRLPYLMNGHLAFWVSLAALACGVPRFDATGGFVGLGAADLAFLYDDFAPLAVAASVVSALLALGLYAASFRPSKPPLAEPGDTGRAVYDFWMGRELNPRVGSFDLKCFCELRPGLIGWAVLNAGMLCKQRELDGKVSGAMVLVNAFQLLYVWDALFYEKVILTTMDITTDGFGYMLAFGDLAWVPFTYCLQARYLVRHDPGLGPVALAAIVALKVVGYAVFRGANNQKDAFRRDPAKAIAEGTTFLDTRRGTKLITSGYWGAARKVNYTGDWLMSLSWCLLAGVGSPVPYFYCAYFLVLLVHRALRDDHACALKYGADWPEYKKKVPYLFVPFVF</sequence>
<evidence type="ECO:0000256" key="8">
    <source>
        <dbReference type="ARBA" id="ARBA00023011"/>
    </source>
</evidence>
<evidence type="ECO:0000313" key="15">
    <source>
        <dbReference type="EMBL" id="KAK7254400.1"/>
    </source>
</evidence>
<evidence type="ECO:0000256" key="1">
    <source>
        <dbReference type="ARBA" id="ARBA00004141"/>
    </source>
</evidence>
<evidence type="ECO:0000256" key="7">
    <source>
        <dbReference type="ARBA" id="ARBA00023002"/>
    </source>
</evidence>
<gene>
    <name evidence="15" type="primary">LBR</name>
    <name evidence="15" type="ORF">SO694_00150071</name>
</gene>
<feature type="compositionally biased region" description="Low complexity" evidence="13">
    <location>
        <begin position="17"/>
        <end position="27"/>
    </location>
</feature>
<evidence type="ECO:0000256" key="3">
    <source>
        <dbReference type="ARBA" id="ARBA00022516"/>
    </source>
</evidence>
<keyword evidence="6 14" id="KW-1133">Transmembrane helix</keyword>
<evidence type="ECO:0000256" key="9">
    <source>
        <dbReference type="ARBA" id="ARBA00023098"/>
    </source>
</evidence>
<comment type="caution">
    <text evidence="15">The sequence shown here is derived from an EMBL/GenBank/DDBJ whole genome shotgun (WGS) entry which is preliminary data.</text>
</comment>
<feature type="transmembrane region" description="Helical" evidence="14">
    <location>
        <begin position="138"/>
        <end position="155"/>
    </location>
</feature>
<comment type="similarity">
    <text evidence="2">Belongs to the ERG4/ERG24 family.</text>
</comment>
<feature type="transmembrane region" description="Helical" evidence="14">
    <location>
        <begin position="175"/>
        <end position="196"/>
    </location>
</feature>
<evidence type="ECO:0000256" key="12">
    <source>
        <dbReference type="ARBA" id="ARBA00023221"/>
    </source>
</evidence>
<dbReference type="InterPro" id="IPR018083">
    <property type="entry name" value="Sterol_reductase_CS"/>
</dbReference>
<protein>
    <submittedName>
        <fullName evidence="15">Sterol delta7 reductase</fullName>
    </submittedName>
</protein>
<reference evidence="15 16" key="1">
    <citation type="submission" date="2024-03" db="EMBL/GenBank/DDBJ databases">
        <title>Aureococcus anophagefferens CCMP1851 and Kratosvirus quantuckense: Draft genome of a second virus-susceptible host strain in the model system.</title>
        <authorList>
            <person name="Chase E."/>
            <person name="Truchon A.R."/>
            <person name="Schepens W."/>
            <person name="Wilhelm S.W."/>
        </authorList>
    </citation>
    <scope>NUCLEOTIDE SEQUENCE [LARGE SCALE GENOMIC DNA]</scope>
    <source>
        <strain evidence="15 16">CCMP1851</strain>
    </source>
</reference>
<keyword evidence="9" id="KW-0443">Lipid metabolism</keyword>
<dbReference type="Pfam" id="PF01222">
    <property type="entry name" value="ERG4_ERG24"/>
    <property type="match status" value="1"/>
</dbReference>
<keyword evidence="12" id="KW-0753">Steroid metabolism</keyword>
<feature type="transmembrane region" description="Helical" evidence="14">
    <location>
        <begin position="330"/>
        <end position="349"/>
    </location>
</feature>
<evidence type="ECO:0000256" key="14">
    <source>
        <dbReference type="SAM" id="Phobius"/>
    </source>
</evidence>
<organism evidence="15 16">
    <name type="scientific">Aureococcus anophagefferens</name>
    <name type="common">Harmful bloom alga</name>
    <dbReference type="NCBI Taxonomy" id="44056"/>
    <lineage>
        <taxon>Eukaryota</taxon>
        <taxon>Sar</taxon>
        <taxon>Stramenopiles</taxon>
        <taxon>Ochrophyta</taxon>
        <taxon>Pelagophyceae</taxon>
        <taxon>Pelagomonadales</taxon>
        <taxon>Pelagomonadaceae</taxon>
        <taxon>Aureococcus</taxon>
    </lineage>
</organism>
<feature type="region of interest" description="Disordered" evidence="13">
    <location>
        <begin position="1"/>
        <end position="35"/>
    </location>
</feature>
<dbReference type="Gene3D" id="1.20.120.1630">
    <property type="match status" value="1"/>
</dbReference>
<dbReference type="PROSITE" id="PS01018">
    <property type="entry name" value="STEROL_REDUCT_2"/>
    <property type="match status" value="1"/>
</dbReference>
<feature type="transmembrane region" description="Helical" evidence="14">
    <location>
        <begin position="262"/>
        <end position="280"/>
    </location>
</feature>
<comment type="subcellular location">
    <subcellularLocation>
        <location evidence="1">Membrane</location>
        <topology evidence="1">Multi-pass membrane protein</topology>
    </subcellularLocation>
</comment>
<dbReference type="PANTHER" id="PTHR21257">
    <property type="entry name" value="DELTA(14)-STEROL REDUCTASE"/>
    <property type="match status" value="1"/>
</dbReference>
<feature type="transmembrane region" description="Helical" evidence="14">
    <location>
        <begin position="403"/>
        <end position="428"/>
    </location>
</feature>
<proteinExistence type="inferred from homology"/>
<keyword evidence="4 14" id="KW-0812">Transmembrane</keyword>
<evidence type="ECO:0000256" key="4">
    <source>
        <dbReference type="ARBA" id="ARBA00022692"/>
    </source>
</evidence>
<evidence type="ECO:0000256" key="11">
    <source>
        <dbReference type="ARBA" id="ARBA00023166"/>
    </source>
</evidence>
<keyword evidence="11" id="KW-1207">Sterol metabolism</keyword>
<keyword evidence="16" id="KW-1185">Reference proteome</keyword>
<dbReference type="Proteomes" id="UP001363151">
    <property type="component" value="Unassembled WGS sequence"/>
</dbReference>
<evidence type="ECO:0000313" key="16">
    <source>
        <dbReference type="Proteomes" id="UP001363151"/>
    </source>
</evidence>
<feature type="transmembrane region" description="Helical" evidence="14">
    <location>
        <begin position="300"/>
        <end position="318"/>
    </location>
</feature>
<keyword evidence="10 14" id="KW-0472">Membrane</keyword>
<dbReference type="InterPro" id="IPR001171">
    <property type="entry name" value="ERG24_DHCR-like"/>
</dbReference>
<name>A0ABR1GEG0_AURAN</name>
<evidence type="ECO:0000256" key="2">
    <source>
        <dbReference type="ARBA" id="ARBA00005402"/>
    </source>
</evidence>
<evidence type="ECO:0000256" key="13">
    <source>
        <dbReference type="SAM" id="MobiDB-lite"/>
    </source>
</evidence>
<dbReference type="PANTHER" id="PTHR21257:SF52">
    <property type="entry name" value="DELTA(14)-STEROL REDUCTASE TM7SF2"/>
    <property type="match status" value="1"/>
</dbReference>
<accession>A0ABR1GEG0</accession>
<evidence type="ECO:0000256" key="10">
    <source>
        <dbReference type="ARBA" id="ARBA00023136"/>
    </source>
</evidence>
<keyword evidence="5" id="KW-0752">Steroid biosynthesis</keyword>
<keyword evidence="7" id="KW-0560">Oxidoreductase</keyword>
<evidence type="ECO:0000256" key="5">
    <source>
        <dbReference type="ARBA" id="ARBA00022955"/>
    </source>
</evidence>
<dbReference type="EMBL" id="JBBJCI010000030">
    <property type="protein sequence ID" value="KAK7254400.1"/>
    <property type="molecule type" value="Genomic_DNA"/>
</dbReference>
<keyword evidence="8" id="KW-0756">Sterol biosynthesis</keyword>
<keyword evidence="3" id="KW-0444">Lipid biosynthesis</keyword>
<dbReference type="PROSITE" id="PS01017">
    <property type="entry name" value="STEROL_REDUCT_1"/>
    <property type="match status" value="1"/>
</dbReference>